<dbReference type="EMBL" id="CP144104">
    <property type="protein sequence ID" value="WWC90466.1"/>
    <property type="molecule type" value="Genomic_DNA"/>
</dbReference>
<evidence type="ECO:0000313" key="5">
    <source>
        <dbReference type="Proteomes" id="UP001355207"/>
    </source>
</evidence>
<organism evidence="4 5">
    <name type="scientific">Kwoniella dendrophila CBS 6074</name>
    <dbReference type="NCBI Taxonomy" id="1295534"/>
    <lineage>
        <taxon>Eukaryota</taxon>
        <taxon>Fungi</taxon>
        <taxon>Dikarya</taxon>
        <taxon>Basidiomycota</taxon>
        <taxon>Agaricomycotina</taxon>
        <taxon>Tremellomycetes</taxon>
        <taxon>Tremellales</taxon>
        <taxon>Cryptococcaceae</taxon>
        <taxon>Kwoniella</taxon>
    </lineage>
</organism>
<feature type="compositionally biased region" description="Basic and acidic residues" evidence="2">
    <location>
        <begin position="71"/>
        <end position="83"/>
    </location>
</feature>
<keyword evidence="1" id="KW-0479">Metal-binding</keyword>
<feature type="compositionally biased region" description="Polar residues" evidence="2">
    <location>
        <begin position="110"/>
        <end position="131"/>
    </location>
</feature>
<feature type="domain" description="C2H2-type" evidence="3">
    <location>
        <begin position="328"/>
        <end position="355"/>
    </location>
</feature>
<evidence type="ECO:0000313" key="4">
    <source>
        <dbReference type="EMBL" id="WWC90466.1"/>
    </source>
</evidence>
<dbReference type="GO" id="GO:0008270">
    <property type="term" value="F:zinc ion binding"/>
    <property type="evidence" value="ECO:0007669"/>
    <property type="project" value="UniProtKB-KW"/>
</dbReference>
<protein>
    <recommendedName>
        <fullName evidence="3">C2H2-type domain-containing protein</fullName>
    </recommendedName>
</protein>
<dbReference type="AlphaFoldDB" id="A0AAX4JYH4"/>
<proteinExistence type="predicted"/>
<feature type="region of interest" description="Disordered" evidence="2">
    <location>
        <begin position="591"/>
        <end position="668"/>
    </location>
</feature>
<keyword evidence="1" id="KW-0862">Zinc</keyword>
<feature type="compositionally biased region" description="Polar residues" evidence="2">
    <location>
        <begin position="43"/>
        <end position="53"/>
    </location>
</feature>
<evidence type="ECO:0000256" key="2">
    <source>
        <dbReference type="SAM" id="MobiDB-lite"/>
    </source>
</evidence>
<feature type="compositionally biased region" description="Acidic residues" evidence="2">
    <location>
        <begin position="607"/>
        <end position="622"/>
    </location>
</feature>
<feature type="compositionally biased region" description="Gly residues" evidence="2">
    <location>
        <begin position="170"/>
        <end position="189"/>
    </location>
</feature>
<gene>
    <name evidence="4" type="ORF">L201_005402</name>
</gene>
<feature type="compositionally biased region" description="Low complexity" evidence="2">
    <location>
        <begin position="638"/>
        <end position="650"/>
    </location>
</feature>
<dbReference type="Proteomes" id="UP001355207">
    <property type="component" value="Chromosome 7"/>
</dbReference>
<feature type="region of interest" description="Disordered" evidence="2">
    <location>
        <begin position="403"/>
        <end position="529"/>
    </location>
</feature>
<keyword evidence="1" id="KW-0863">Zinc-finger</keyword>
<feature type="compositionally biased region" description="Polar residues" evidence="2">
    <location>
        <begin position="196"/>
        <end position="214"/>
    </location>
</feature>
<feature type="compositionally biased region" description="Low complexity" evidence="2">
    <location>
        <begin position="137"/>
        <end position="146"/>
    </location>
</feature>
<accession>A0AAX4JYH4</accession>
<name>A0AAX4JYH4_9TREE</name>
<dbReference type="PROSITE" id="PS50157">
    <property type="entry name" value="ZINC_FINGER_C2H2_2"/>
    <property type="match status" value="1"/>
</dbReference>
<feature type="compositionally biased region" description="Acidic residues" evidence="2">
    <location>
        <begin position="265"/>
        <end position="285"/>
    </location>
</feature>
<keyword evidence="5" id="KW-1185">Reference proteome</keyword>
<sequence length="668" mass="69884">MAVPTPPPTASTSKTFEQWRSPPPQETPLAEPASLPGAGLLSPKSTESPSIAQIQMGKNDLLHPSFLPPCEHGKDDGDMHAHAFDLLSLSGGAPGAASSSGNNSRPPMSASKSTTNVVPSSVPAHTTSFLSASRPPVVNGNGNSNGVEKKENGNNPPKARRMSSSTTGVLGRGKLGLTGAGEGSLGLGGMNKDVRSTSYNNASPIPNRRPTISGSIPGGSPTPQLFDFARTDRRPSAPSIAGRTASAVPASLPVRGNMPHPAHAEDDDIELDMEFDGDEDDDGEIEAGSGRSGSADIDMDEDEDGEISKLALGTGSGGVKGRRKGMVFKCETCKKEYRHPSCLVKHRWEHSPHWKEPTALSMSKHQQVQMLEAAAILAHLDPNQNPGRSLPNDKSLWPAILEGKAAGRPRSNSRAMRDPSILRSPPSSVVAPLTPSSLREPMSLGTLAEQPNGKERKASPGSDSTTSSMGAGEPYIPANANGLGIRNGYTNGNGHVHGVGSPQLPRSNSSRPMGISSPPNSANGRRYSSSTNYGQMPGTPHSIGSLPDMSGLNFHSGTTPGSLGMSPIPNRSTPLFSKVGLIGGGMFGNKHTHTAVPSSSVRSGAEDLPEDVEEFEEEEEESWSQIRGKSSSEEVDGLRSNNSSGNRTGSPGEGEGEVWNGMAMEMEL</sequence>
<dbReference type="RefSeq" id="XP_066077229.1">
    <property type="nucleotide sequence ID" value="XM_066221132.1"/>
</dbReference>
<dbReference type="GeneID" id="91096072"/>
<feature type="compositionally biased region" description="Low complexity" evidence="2">
    <location>
        <begin position="86"/>
        <end position="107"/>
    </location>
</feature>
<feature type="compositionally biased region" description="Polar residues" evidence="2">
    <location>
        <begin position="504"/>
        <end position="529"/>
    </location>
</feature>
<feature type="region of interest" description="Disordered" evidence="2">
    <location>
        <begin position="1"/>
        <end position="303"/>
    </location>
</feature>
<dbReference type="InterPro" id="IPR013087">
    <property type="entry name" value="Znf_C2H2_type"/>
</dbReference>
<dbReference type="PROSITE" id="PS00028">
    <property type="entry name" value="ZINC_FINGER_C2H2_1"/>
    <property type="match status" value="1"/>
</dbReference>
<reference evidence="4 5" key="1">
    <citation type="submission" date="2024-01" db="EMBL/GenBank/DDBJ databases">
        <title>Comparative genomics of Cryptococcus and Kwoniella reveals pathogenesis evolution and contrasting modes of karyotype evolution via chromosome fusion or intercentromeric recombination.</title>
        <authorList>
            <person name="Coelho M.A."/>
            <person name="David-Palma M."/>
            <person name="Shea T."/>
            <person name="Bowers K."/>
            <person name="McGinley-Smith S."/>
            <person name="Mohammad A.W."/>
            <person name="Gnirke A."/>
            <person name="Yurkov A.M."/>
            <person name="Nowrousian M."/>
            <person name="Sun S."/>
            <person name="Cuomo C.A."/>
            <person name="Heitman J."/>
        </authorList>
    </citation>
    <scope>NUCLEOTIDE SEQUENCE [LARGE SCALE GENOMIC DNA]</scope>
    <source>
        <strain evidence="4 5">CBS 6074</strain>
    </source>
</reference>
<evidence type="ECO:0000259" key="3">
    <source>
        <dbReference type="PROSITE" id="PS50157"/>
    </source>
</evidence>
<evidence type="ECO:0000256" key="1">
    <source>
        <dbReference type="PROSITE-ProRule" id="PRU00042"/>
    </source>
</evidence>